<evidence type="ECO:0000313" key="3">
    <source>
        <dbReference type="Proteomes" id="UP000215914"/>
    </source>
</evidence>
<organism evidence="2 3">
    <name type="scientific">Helianthus annuus</name>
    <name type="common">Common sunflower</name>
    <dbReference type="NCBI Taxonomy" id="4232"/>
    <lineage>
        <taxon>Eukaryota</taxon>
        <taxon>Viridiplantae</taxon>
        <taxon>Streptophyta</taxon>
        <taxon>Embryophyta</taxon>
        <taxon>Tracheophyta</taxon>
        <taxon>Spermatophyta</taxon>
        <taxon>Magnoliopsida</taxon>
        <taxon>eudicotyledons</taxon>
        <taxon>Gunneridae</taxon>
        <taxon>Pentapetalae</taxon>
        <taxon>asterids</taxon>
        <taxon>campanulids</taxon>
        <taxon>Asterales</taxon>
        <taxon>Asteraceae</taxon>
        <taxon>Asteroideae</taxon>
        <taxon>Heliantheae alliance</taxon>
        <taxon>Heliantheae</taxon>
        <taxon>Helianthus</taxon>
    </lineage>
</organism>
<reference evidence="2" key="1">
    <citation type="journal article" date="2017" name="Nature">
        <title>The sunflower genome provides insights into oil metabolism, flowering and Asterid evolution.</title>
        <authorList>
            <person name="Badouin H."/>
            <person name="Gouzy J."/>
            <person name="Grassa C.J."/>
            <person name="Murat F."/>
            <person name="Staton S.E."/>
            <person name="Cottret L."/>
            <person name="Lelandais-Briere C."/>
            <person name="Owens G.L."/>
            <person name="Carrere S."/>
            <person name="Mayjonade B."/>
            <person name="Legrand L."/>
            <person name="Gill N."/>
            <person name="Kane N.C."/>
            <person name="Bowers J.E."/>
            <person name="Hubner S."/>
            <person name="Bellec A."/>
            <person name="Berard A."/>
            <person name="Berges H."/>
            <person name="Blanchet N."/>
            <person name="Boniface M.C."/>
            <person name="Brunel D."/>
            <person name="Catrice O."/>
            <person name="Chaidir N."/>
            <person name="Claudel C."/>
            <person name="Donnadieu C."/>
            <person name="Faraut T."/>
            <person name="Fievet G."/>
            <person name="Helmstetter N."/>
            <person name="King M."/>
            <person name="Knapp S.J."/>
            <person name="Lai Z."/>
            <person name="Le Paslier M.C."/>
            <person name="Lippi Y."/>
            <person name="Lorenzon L."/>
            <person name="Mandel J.R."/>
            <person name="Marage G."/>
            <person name="Marchand G."/>
            <person name="Marquand E."/>
            <person name="Bret-Mestries E."/>
            <person name="Morien E."/>
            <person name="Nambeesan S."/>
            <person name="Nguyen T."/>
            <person name="Pegot-Espagnet P."/>
            <person name="Pouilly N."/>
            <person name="Raftis F."/>
            <person name="Sallet E."/>
            <person name="Schiex T."/>
            <person name="Thomas J."/>
            <person name="Vandecasteele C."/>
            <person name="Vares D."/>
            <person name="Vear F."/>
            <person name="Vautrin S."/>
            <person name="Crespi M."/>
            <person name="Mangin B."/>
            <person name="Burke J.M."/>
            <person name="Salse J."/>
            <person name="Munos S."/>
            <person name="Vincourt P."/>
            <person name="Rieseberg L.H."/>
            <person name="Langlade N.B."/>
        </authorList>
    </citation>
    <scope>NUCLEOTIDE SEQUENCE</scope>
    <source>
        <tissue evidence="2">Leaves</tissue>
    </source>
</reference>
<name>A0A9K3DKB5_HELAN</name>
<keyword evidence="3" id="KW-1185">Reference proteome</keyword>
<proteinExistence type="predicted"/>
<dbReference type="Gramene" id="mRNA:HanXRQr2_Chr17g0820561">
    <property type="protein sequence ID" value="CDS:HanXRQr2_Chr17g0820561.1"/>
    <property type="gene ID" value="HanXRQr2_Chr17g0820561"/>
</dbReference>
<sequence length="103" mass="11286">MNSLESLAATNSIRRDVNEPGQARARPGSSSAQFKPTYLSSSSSSARAILRTTSNKLKAWLELASISFKRAKARLEPGSPMLSSLLLLLYYILNKNKILFGLI</sequence>
<accession>A0A9K3DKB5</accession>
<protein>
    <submittedName>
        <fullName evidence="2">Uncharacterized protein</fullName>
    </submittedName>
</protein>
<feature type="region of interest" description="Disordered" evidence="1">
    <location>
        <begin position="1"/>
        <end position="44"/>
    </location>
</feature>
<dbReference type="EMBL" id="MNCJ02000332">
    <property type="protein sequence ID" value="KAF5756916.1"/>
    <property type="molecule type" value="Genomic_DNA"/>
</dbReference>
<dbReference type="Proteomes" id="UP000215914">
    <property type="component" value="Unassembled WGS sequence"/>
</dbReference>
<feature type="compositionally biased region" description="Polar residues" evidence="1">
    <location>
        <begin position="1"/>
        <end position="12"/>
    </location>
</feature>
<comment type="caution">
    <text evidence="2">The sequence shown here is derived from an EMBL/GenBank/DDBJ whole genome shotgun (WGS) entry which is preliminary data.</text>
</comment>
<reference evidence="2" key="2">
    <citation type="submission" date="2020-06" db="EMBL/GenBank/DDBJ databases">
        <title>Helianthus annuus Genome sequencing and assembly Release 2.</title>
        <authorList>
            <person name="Gouzy J."/>
            <person name="Langlade N."/>
            <person name="Munos S."/>
        </authorList>
    </citation>
    <scope>NUCLEOTIDE SEQUENCE</scope>
    <source>
        <tissue evidence="2">Leaves</tissue>
    </source>
</reference>
<evidence type="ECO:0000313" key="2">
    <source>
        <dbReference type="EMBL" id="KAF5756916.1"/>
    </source>
</evidence>
<dbReference type="AlphaFoldDB" id="A0A9K3DKB5"/>
<gene>
    <name evidence="2" type="ORF">HanXRQr2_Chr17g0820561</name>
</gene>
<evidence type="ECO:0000256" key="1">
    <source>
        <dbReference type="SAM" id="MobiDB-lite"/>
    </source>
</evidence>